<evidence type="ECO:0000313" key="2">
    <source>
        <dbReference type="Proteomes" id="UP000007801"/>
    </source>
</evidence>
<dbReference type="InParanoid" id="B3MRS7"/>
<dbReference type="KEGG" id="dan:6504028"/>
<dbReference type="AlphaFoldDB" id="B3MRS7"/>
<dbReference type="PANTHER" id="PTHR31206:SF1">
    <property type="entry name" value="LP10445P"/>
    <property type="match status" value="1"/>
</dbReference>
<sequence length="260" mass="28926">MPTGTRYDSPAPNPRTTTQPFIKLYRPAAFGDPLLTRSPGWRPKHRHRLEFKSKRPALPFAGRLSTNTVLVYLRNYREIMSGRGVGNSANCDRDEMGEAAGISTEISASETDNATALELQSNKRVLYFSDGVMEEMSSDSEDDQDRNGDEPDKCYAVQLEERDMALGPRLRYKASWMGNRFLAGIDYVGGGLASLLGITNNHKYASELESYQRTKEESAAEDLDNWLATPPNNNNNNGQNETIVLCGPTRSEATLPPSRQ</sequence>
<gene>
    <name evidence="1" type="primary">Dana\GF21344</name>
    <name evidence="1" type="synonym">dana_GLEANR_4550</name>
    <name evidence="1" type="ORF">GF21344</name>
</gene>
<proteinExistence type="predicted"/>
<dbReference type="Proteomes" id="UP000007801">
    <property type="component" value="Unassembled WGS sequence"/>
</dbReference>
<accession>B3MRS7</accession>
<dbReference type="OrthoDB" id="45963at2759"/>
<keyword evidence="2" id="KW-1185">Reference proteome</keyword>
<protein>
    <submittedName>
        <fullName evidence="1">Uncharacterized protein</fullName>
    </submittedName>
</protein>
<dbReference type="HOGENOM" id="CLU_1490530_0_0_1"/>
<dbReference type="FunCoup" id="B3MRS7">
    <property type="interactions" value="9"/>
</dbReference>
<dbReference type="STRING" id="7217.B3MRS7"/>
<name>B3MRS7_DROAN</name>
<dbReference type="eggNOG" id="ENOG502RYW3">
    <property type="taxonomic scope" value="Eukaryota"/>
</dbReference>
<dbReference type="InterPro" id="IPR028260">
    <property type="entry name" value="FAM177"/>
</dbReference>
<evidence type="ECO:0000313" key="1">
    <source>
        <dbReference type="EMBL" id="EDV34482.2"/>
    </source>
</evidence>
<dbReference type="GeneID" id="6504028"/>
<dbReference type="EMBL" id="CH902622">
    <property type="protein sequence ID" value="EDV34482.2"/>
    <property type="molecule type" value="Genomic_DNA"/>
</dbReference>
<organism evidence="1 2">
    <name type="scientific">Drosophila ananassae</name>
    <name type="common">Fruit fly</name>
    <dbReference type="NCBI Taxonomy" id="7217"/>
    <lineage>
        <taxon>Eukaryota</taxon>
        <taxon>Metazoa</taxon>
        <taxon>Ecdysozoa</taxon>
        <taxon>Arthropoda</taxon>
        <taxon>Hexapoda</taxon>
        <taxon>Insecta</taxon>
        <taxon>Pterygota</taxon>
        <taxon>Neoptera</taxon>
        <taxon>Endopterygota</taxon>
        <taxon>Diptera</taxon>
        <taxon>Brachycera</taxon>
        <taxon>Muscomorpha</taxon>
        <taxon>Ephydroidea</taxon>
        <taxon>Drosophilidae</taxon>
        <taxon>Drosophila</taxon>
        <taxon>Sophophora</taxon>
    </lineage>
</organism>
<dbReference type="PANTHER" id="PTHR31206">
    <property type="entry name" value="LP10445P"/>
    <property type="match status" value="1"/>
</dbReference>
<dbReference type="Pfam" id="PF14774">
    <property type="entry name" value="FAM177"/>
    <property type="match status" value="1"/>
</dbReference>
<reference evidence="1 2" key="1">
    <citation type="journal article" date="2007" name="Nature">
        <title>Evolution of genes and genomes on the Drosophila phylogeny.</title>
        <authorList>
            <consortium name="Drosophila 12 Genomes Consortium"/>
            <person name="Clark A.G."/>
            <person name="Eisen M.B."/>
            <person name="Smith D.R."/>
            <person name="Bergman C.M."/>
            <person name="Oliver B."/>
            <person name="Markow T.A."/>
            <person name="Kaufman T.C."/>
            <person name="Kellis M."/>
            <person name="Gelbart W."/>
            <person name="Iyer V.N."/>
            <person name="Pollard D.A."/>
            <person name="Sackton T.B."/>
            <person name="Larracuente A.M."/>
            <person name="Singh N.D."/>
            <person name="Abad J.P."/>
            <person name="Abt D.N."/>
            <person name="Adryan B."/>
            <person name="Aguade M."/>
            <person name="Akashi H."/>
            <person name="Anderson W.W."/>
            <person name="Aquadro C.F."/>
            <person name="Ardell D.H."/>
            <person name="Arguello R."/>
            <person name="Artieri C.G."/>
            <person name="Barbash D.A."/>
            <person name="Barker D."/>
            <person name="Barsanti P."/>
            <person name="Batterham P."/>
            <person name="Batzoglou S."/>
            <person name="Begun D."/>
            <person name="Bhutkar A."/>
            <person name="Blanco E."/>
            <person name="Bosak S.A."/>
            <person name="Bradley R.K."/>
            <person name="Brand A.D."/>
            <person name="Brent M.R."/>
            <person name="Brooks A.N."/>
            <person name="Brown R.H."/>
            <person name="Butlin R.K."/>
            <person name="Caggese C."/>
            <person name="Calvi B.R."/>
            <person name="Bernardo de Carvalho A."/>
            <person name="Caspi A."/>
            <person name="Castrezana S."/>
            <person name="Celniker S.E."/>
            <person name="Chang J.L."/>
            <person name="Chapple C."/>
            <person name="Chatterji S."/>
            <person name="Chinwalla A."/>
            <person name="Civetta A."/>
            <person name="Clifton S.W."/>
            <person name="Comeron J.M."/>
            <person name="Costello J.C."/>
            <person name="Coyne J.A."/>
            <person name="Daub J."/>
            <person name="David R.G."/>
            <person name="Delcher A.L."/>
            <person name="Delehaunty K."/>
            <person name="Do C.B."/>
            <person name="Ebling H."/>
            <person name="Edwards K."/>
            <person name="Eickbush T."/>
            <person name="Evans J.D."/>
            <person name="Filipski A."/>
            <person name="Findeiss S."/>
            <person name="Freyhult E."/>
            <person name="Fulton L."/>
            <person name="Fulton R."/>
            <person name="Garcia A.C."/>
            <person name="Gardiner A."/>
            <person name="Garfield D.A."/>
            <person name="Garvin B.E."/>
            <person name="Gibson G."/>
            <person name="Gilbert D."/>
            <person name="Gnerre S."/>
            <person name="Godfrey J."/>
            <person name="Good R."/>
            <person name="Gotea V."/>
            <person name="Gravely B."/>
            <person name="Greenberg A.J."/>
            <person name="Griffiths-Jones S."/>
            <person name="Gross S."/>
            <person name="Guigo R."/>
            <person name="Gustafson E.A."/>
            <person name="Haerty W."/>
            <person name="Hahn M.W."/>
            <person name="Halligan D.L."/>
            <person name="Halpern A.L."/>
            <person name="Halter G.M."/>
            <person name="Han M.V."/>
            <person name="Heger A."/>
            <person name="Hillier L."/>
            <person name="Hinrichs A.S."/>
            <person name="Holmes I."/>
            <person name="Hoskins R.A."/>
            <person name="Hubisz M.J."/>
            <person name="Hultmark D."/>
            <person name="Huntley M.A."/>
            <person name="Jaffe D.B."/>
            <person name="Jagadeeshan S."/>
            <person name="Jeck W.R."/>
            <person name="Johnson J."/>
            <person name="Jones C.D."/>
            <person name="Jordan W.C."/>
            <person name="Karpen G.H."/>
            <person name="Kataoka E."/>
            <person name="Keightley P.D."/>
            <person name="Kheradpour P."/>
            <person name="Kirkness E.F."/>
            <person name="Koerich L.B."/>
            <person name="Kristiansen K."/>
            <person name="Kudrna D."/>
            <person name="Kulathinal R.J."/>
            <person name="Kumar S."/>
            <person name="Kwok R."/>
            <person name="Lander E."/>
            <person name="Langley C.H."/>
            <person name="Lapoint R."/>
            <person name="Lazzaro B.P."/>
            <person name="Lee S.J."/>
            <person name="Levesque L."/>
            <person name="Li R."/>
            <person name="Lin C.F."/>
            <person name="Lin M.F."/>
            <person name="Lindblad-Toh K."/>
            <person name="Llopart A."/>
            <person name="Long M."/>
            <person name="Low L."/>
            <person name="Lozovsky E."/>
            <person name="Lu J."/>
            <person name="Luo M."/>
            <person name="Machado C.A."/>
            <person name="Makalowski W."/>
            <person name="Marzo M."/>
            <person name="Matsuda M."/>
            <person name="Matzkin L."/>
            <person name="McAllister B."/>
            <person name="McBride C.S."/>
            <person name="McKernan B."/>
            <person name="McKernan K."/>
            <person name="Mendez-Lago M."/>
            <person name="Minx P."/>
            <person name="Mollenhauer M.U."/>
            <person name="Montooth K."/>
            <person name="Mount S.M."/>
            <person name="Mu X."/>
            <person name="Myers E."/>
            <person name="Negre B."/>
            <person name="Newfeld S."/>
            <person name="Nielsen R."/>
            <person name="Noor M.A."/>
            <person name="O'Grady P."/>
            <person name="Pachter L."/>
            <person name="Papaceit M."/>
            <person name="Parisi M.J."/>
            <person name="Parisi M."/>
            <person name="Parts L."/>
            <person name="Pedersen J.S."/>
            <person name="Pesole G."/>
            <person name="Phillippy A.M."/>
            <person name="Ponting C.P."/>
            <person name="Pop M."/>
            <person name="Porcelli D."/>
            <person name="Powell J.R."/>
            <person name="Prohaska S."/>
            <person name="Pruitt K."/>
            <person name="Puig M."/>
            <person name="Quesneville H."/>
            <person name="Ram K.R."/>
            <person name="Rand D."/>
            <person name="Rasmussen M.D."/>
            <person name="Reed L.K."/>
            <person name="Reenan R."/>
            <person name="Reily A."/>
            <person name="Remington K.A."/>
            <person name="Rieger T.T."/>
            <person name="Ritchie M.G."/>
            <person name="Robin C."/>
            <person name="Rogers Y.H."/>
            <person name="Rohde C."/>
            <person name="Rozas J."/>
            <person name="Rubenfield M.J."/>
            <person name="Ruiz A."/>
            <person name="Russo S."/>
            <person name="Salzberg S.L."/>
            <person name="Sanchez-Gracia A."/>
            <person name="Saranga D.J."/>
            <person name="Sato H."/>
            <person name="Schaeffer S.W."/>
            <person name="Schatz M.C."/>
            <person name="Schlenke T."/>
            <person name="Schwartz R."/>
            <person name="Segarra C."/>
            <person name="Singh R.S."/>
            <person name="Sirot L."/>
            <person name="Sirota M."/>
            <person name="Sisneros N.B."/>
            <person name="Smith C.D."/>
            <person name="Smith T.F."/>
            <person name="Spieth J."/>
            <person name="Stage D.E."/>
            <person name="Stark A."/>
            <person name="Stephan W."/>
            <person name="Strausberg R.L."/>
            <person name="Strempel S."/>
            <person name="Sturgill D."/>
            <person name="Sutton G."/>
            <person name="Sutton G.G."/>
            <person name="Tao W."/>
            <person name="Teichmann S."/>
            <person name="Tobari Y.N."/>
            <person name="Tomimura Y."/>
            <person name="Tsolas J.M."/>
            <person name="Valente V.L."/>
            <person name="Venter E."/>
            <person name="Venter J.C."/>
            <person name="Vicario S."/>
            <person name="Vieira F.G."/>
            <person name="Vilella A.J."/>
            <person name="Villasante A."/>
            <person name="Walenz B."/>
            <person name="Wang J."/>
            <person name="Wasserman M."/>
            <person name="Watts T."/>
            <person name="Wilson D."/>
            <person name="Wilson R.K."/>
            <person name="Wing R.A."/>
            <person name="Wolfner M.F."/>
            <person name="Wong A."/>
            <person name="Wong G.K."/>
            <person name="Wu C.I."/>
            <person name="Wu G."/>
            <person name="Yamamoto D."/>
            <person name="Yang H.P."/>
            <person name="Yang S.P."/>
            <person name="Yorke J.A."/>
            <person name="Yoshida K."/>
            <person name="Zdobnov E."/>
            <person name="Zhang P."/>
            <person name="Zhang Y."/>
            <person name="Zimin A.V."/>
            <person name="Baldwin J."/>
            <person name="Abdouelleil A."/>
            <person name="Abdulkadir J."/>
            <person name="Abebe A."/>
            <person name="Abera B."/>
            <person name="Abreu J."/>
            <person name="Acer S.C."/>
            <person name="Aftuck L."/>
            <person name="Alexander A."/>
            <person name="An P."/>
            <person name="Anderson E."/>
            <person name="Anderson S."/>
            <person name="Arachi H."/>
            <person name="Azer M."/>
            <person name="Bachantsang P."/>
            <person name="Barry A."/>
            <person name="Bayul T."/>
            <person name="Berlin A."/>
            <person name="Bessette D."/>
            <person name="Bloom T."/>
            <person name="Blye J."/>
            <person name="Boguslavskiy L."/>
            <person name="Bonnet C."/>
            <person name="Boukhgalter B."/>
            <person name="Bourzgui I."/>
            <person name="Brown A."/>
            <person name="Cahill P."/>
            <person name="Channer S."/>
            <person name="Cheshatsang Y."/>
            <person name="Chuda L."/>
            <person name="Citroen M."/>
            <person name="Collymore A."/>
            <person name="Cooke P."/>
            <person name="Costello M."/>
            <person name="D'Aco K."/>
            <person name="Daza R."/>
            <person name="De Haan G."/>
            <person name="DeGray S."/>
            <person name="DeMaso C."/>
            <person name="Dhargay N."/>
            <person name="Dooley K."/>
            <person name="Dooley E."/>
            <person name="Doricent M."/>
            <person name="Dorje P."/>
            <person name="Dorjee K."/>
            <person name="Dupes A."/>
            <person name="Elong R."/>
            <person name="Falk J."/>
            <person name="Farina A."/>
            <person name="Faro S."/>
            <person name="Ferguson D."/>
            <person name="Fisher S."/>
            <person name="Foley C.D."/>
            <person name="Franke A."/>
            <person name="Friedrich D."/>
            <person name="Gadbois L."/>
            <person name="Gearin G."/>
            <person name="Gearin C.R."/>
            <person name="Giannoukos G."/>
            <person name="Goode T."/>
            <person name="Graham J."/>
            <person name="Grandbois E."/>
            <person name="Grewal S."/>
            <person name="Gyaltsen K."/>
            <person name="Hafez N."/>
            <person name="Hagos B."/>
            <person name="Hall J."/>
            <person name="Henson C."/>
            <person name="Hollinger A."/>
            <person name="Honan T."/>
            <person name="Huard M.D."/>
            <person name="Hughes L."/>
            <person name="Hurhula B."/>
            <person name="Husby M.E."/>
            <person name="Kamat A."/>
            <person name="Kanga B."/>
            <person name="Kashin S."/>
            <person name="Khazanovich D."/>
            <person name="Kisner P."/>
            <person name="Lance K."/>
            <person name="Lara M."/>
            <person name="Lee W."/>
            <person name="Lennon N."/>
            <person name="Letendre F."/>
            <person name="LeVine R."/>
            <person name="Lipovsky A."/>
            <person name="Liu X."/>
            <person name="Liu J."/>
            <person name="Liu S."/>
            <person name="Lokyitsang T."/>
            <person name="Lokyitsang Y."/>
            <person name="Lubonja R."/>
            <person name="Lui A."/>
            <person name="MacDonald P."/>
            <person name="Magnisalis V."/>
            <person name="Maru K."/>
            <person name="Matthews C."/>
            <person name="McCusker W."/>
            <person name="McDonough S."/>
            <person name="Mehta T."/>
            <person name="Meldrim J."/>
            <person name="Meneus L."/>
            <person name="Mihai O."/>
            <person name="Mihalev A."/>
            <person name="Mihova T."/>
            <person name="Mittelman R."/>
            <person name="Mlenga V."/>
            <person name="Montmayeur A."/>
            <person name="Mulrain L."/>
            <person name="Navidi A."/>
            <person name="Naylor J."/>
            <person name="Negash T."/>
            <person name="Nguyen T."/>
            <person name="Nguyen N."/>
            <person name="Nicol R."/>
            <person name="Norbu C."/>
            <person name="Norbu N."/>
            <person name="Novod N."/>
            <person name="O'Neill B."/>
            <person name="Osman S."/>
            <person name="Markiewicz E."/>
            <person name="Oyono O.L."/>
            <person name="Patti C."/>
            <person name="Phunkhang P."/>
            <person name="Pierre F."/>
            <person name="Priest M."/>
            <person name="Raghuraman S."/>
            <person name="Rege F."/>
            <person name="Reyes R."/>
            <person name="Rise C."/>
            <person name="Rogov P."/>
            <person name="Ross K."/>
            <person name="Ryan E."/>
            <person name="Settipalli S."/>
            <person name="Shea T."/>
            <person name="Sherpa N."/>
            <person name="Shi L."/>
            <person name="Shih D."/>
            <person name="Sparrow T."/>
            <person name="Spaulding J."/>
            <person name="Stalker J."/>
            <person name="Stange-Thomann N."/>
            <person name="Stavropoulos S."/>
            <person name="Stone C."/>
            <person name="Strader C."/>
            <person name="Tesfaye S."/>
            <person name="Thomson T."/>
            <person name="Thoulutsang Y."/>
            <person name="Thoulutsang D."/>
            <person name="Topham K."/>
            <person name="Topping I."/>
            <person name="Tsamla T."/>
            <person name="Vassiliev H."/>
            <person name="Vo A."/>
            <person name="Wangchuk T."/>
            <person name="Wangdi T."/>
            <person name="Weiand M."/>
            <person name="Wilkinson J."/>
            <person name="Wilson A."/>
            <person name="Yadav S."/>
            <person name="Young G."/>
            <person name="Yu Q."/>
            <person name="Zembek L."/>
            <person name="Zhong D."/>
            <person name="Zimmer A."/>
            <person name="Zwirko Z."/>
            <person name="Jaffe D.B."/>
            <person name="Alvarez P."/>
            <person name="Brockman W."/>
            <person name="Butler J."/>
            <person name="Chin C."/>
            <person name="Gnerre S."/>
            <person name="Grabherr M."/>
            <person name="Kleber M."/>
            <person name="Mauceli E."/>
            <person name="MacCallum I."/>
        </authorList>
    </citation>
    <scope>NUCLEOTIDE SEQUENCE [LARGE SCALE GENOMIC DNA]</scope>
    <source>
        <strain evidence="2">Tucson 14024-0371.13</strain>
    </source>
</reference>